<dbReference type="RefSeq" id="WP_210513313.1">
    <property type="nucleotide sequence ID" value="NZ_JAFIDN010000015.1"/>
</dbReference>
<proteinExistence type="predicted"/>
<sequence>MDITVYYSQLLNNLNSNKRNITFNVSVENTDNINEYTLKKYHIYILGNAKLAHVIEDEINHERLLSIKNELQNTVGNFAVIIIGSNKLHVITDVSGSIPLYYGITQNCLALSTKPEKVAEKIGNPEFDNVSIADFIVNETICHPYTTYQNIYAIDPGSINTFTDLDMESESYYKPIEETSNKNLEDWAFELRNMVRDSVHENISDKKNIRVLFSGGEDARVVTSFIPKAYSCKLTTILDFKNREYALANMVARTLNRPLEWVQRPAGFYRNNFKERIELIGSGRDIRHTHLFGDTAKPYENSDLLLGGYAADTLFKTAWMKNTGYSFKGAGPERMYPYNPDDISGVHSPDDLAWLHKDLAYAIWERRWKFHLRFKEIRPLTAGNWHTLWPMGTHRTTYPHYLSTLRVGPKLIEPFLDNRVYQLAAAMPDKFRIDRKVFRKAFRKSLGIAAFVPGSNNRIPAIGGTLGSLARLAIISNRKIIDKITSRQGIQESFGKDTKGFNFSMNDFFNSQSLNDFNDIIRGEIVNQNHYGIDLDMISSKYKVRLLQTLFVINK</sequence>
<organism evidence="4 5">
    <name type="scientific">Natronogracilivirga saccharolytica</name>
    <dbReference type="NCBI Taxonomy" id="2812953"/>
    <lineage>
        <taxon>Bacteria</taxon>
        <taxon>Pseudomonadati</taxon>
        <taxon>Balneolota</taxon>
        <taxon>Balneolia</taxon>
        <taxon>Balneolales</taxon>
        <taxon>Cyclonatronaceae</taxon>
        <taxon>Natronogracilivirga</taxon>
    </lineage>
</organism>
<dbReference type="GO" id="GO:0004066">
    <property type="term" value="F:asparagine synthase (glutamine-hydrolyzing) activity"/>
    <property type="evidence" value="ECO:0007669"/>
    <property type="project" value="UniProtKB-EC"/>
</dbReference>
<comment type="catalytic activity">
    <reaction evidence="3">
        <text>L-aspartate + L-glutamine + ATP + H2O = L-asparagine + L-glutamate + AMP + diphosphate + H(+)</text>
        <dbReference type="Rhea" id="RHEA:12228"/>
        <dbReference type="ChEBI" id="CHEBI:15377"/>
        <dbReference type="ChEBI" id="CHEBI:15378"/>
        <dbReference type="ChEBI" id="CHEBI:29985"/>
        <dbReference type="ChEBI" id="CHEBI:29991"/>
        <dbReference type="ChEBI" id="CHEBI:30616"/>
        <dbReference type="ChEBI" id="CHEBI:33019"/>
        <dbReference type="ChEBI" id="CHEBI:58048"/>
        <dbReference type="ChEBI" id="CHEBI:58359"/>
        <dbReference type="ChEBI" id="CHEBI:456215"/>
        <dbReference type="EC" id="6.3.5.4"/>
    </reaction>
</comment>
<dbReference type="PANTHER" id="PTHR43284">
    <property type="entry name" value="ASPARAGINE SYNTHETASE (GLUTAMINE-HYDROLYZING)"/>
    <property type="match status" value="1"/>
</dbReference>
<evidence type="ECO:0000256" key="1">
    <source>
        <dbReference type="ARBA" id="ARBA00005187"/>
    </source>
</evidence>
<evidence type="ECO:0000313" key="5">
    <source>
        <dbReference type="Proteomes" id="UP000673975"/>
    </source>
</evidence>
<reference evidence="4" key="1">
    <citation type="submission" date="2021-02" db="EMBL/GenBank/DDBJ databases">
        <title>Natronogracilivirga saccharolytica gen. nov. sp. nov. a new anaerobic, haloalkiliphilic carbohydrate-fermenting bacterium from soda lake and proposing of Cyclonatronumiaceae fam. nov. in the phylum Balneolaeota.</title>
        <authorList>
            <person name="Zhilina T.N."/>
            <person name="Sorokin D.Y."/>
            <person name="Zavarzina D.G."/>
            <person name="Toshchakov S.V."/>
            <person name="Kublanov I.V."/>
        </authorList>
    </citation>
    <scope>NUCLEOTIDE SEQUENCE</scope>
    <source>
        <strain evidence="4">Z-1702</strain>
    </source>
</reference>
<protein>
    <recommendedName>
        <fullName evidence="2">asparagine synthase (glutamine-hydrolyzing)</fullName>
        <ecNumber evidence="2">6.3.5.4</ecNumber>
    </recommendedName>
</protein>
<dbReference type="SUPFAM" id="SSF56235">
    <property type="entry name" value="N-terminal nucleophile aminohydrolases (Ntn hydrolases)"/>
    <property type="match status" value="1"/>
</dbReference>
<dbReference type="AlphaFoldDB" id="A0A8J7RVS9"/>
<dbReference type="Gene3D" id="3.40.50.620">
    <property type="entry name" value="HUPs"/>
    <property type="match status" value="1"/>
</dbReference>
<keyword evidence="5" id="KW-1185">Reference proteome</keyword>
<name>A0A8J7RVS9_9BACT</name>
<accession>A0A8J7RVS9</accession>
<gene>
    <name evidence="4" type="ORF">NATSA_14365</name>
</gene>
<dbReference type="Proteomes" id="UP000673975">
    <property type="component" value="Unassembled WGS sequence"/>
</dbReference>
<comment type="caution">
    <text evidence="4">The sequence shown here is derived from an EMBL/GenBank/DDBJ whole genome shotgun (WGS) entry which is preliminary data.</text>
</comment>
<evidence type="ECO:0000313" key="4">
    <source>
        <dbReference type="EMBL" id="MBP3193857.1"/>
    </source>
</evidence>
<dbReference type="PANTHER" id="PTHR43284:SF1">
    <property type="entry name" value="ASPARAGINE SYNTHETASE"/>
    <property type="match status" value="1"/>
</dbReference>
<dbReference type="EMBL" id="JAFIDN010000015">
    <property type="protein sequence ID" value="MBP3193857.1"/>
    <property type="molecule type" value="Genomic_DNA"/>
</dbReference>
<dbReference type="InterPro" id="IPR051786">
    <property type="entry name" value="ASN_synthetase/amidase"/>
</dbReference>
<dbReference type="SUPFAM" id="SSF52402">
    <property type="entry name" value="Adenine nucleotide alpha hydrolases-like"/>
    <property type="match status" value="1"/>
</dbReference>
<comment type="pathway">
    <text evidence="1">Amino-acid biosynthesis; L-asparagine biosynthesis; L-asparagine from L-aspartate (L-Gln route): step 1/1.</text>
</comment>
<evidence type="ECO:0000256" key="3">
    <source>
        <dbReference type="ARBA" id="ARBA00048741"/>
    </source>
</evidence>
<dbReference type="InterPro" id="IPR014729">
    <property type="entry name" value="Rossmann-like_a/b/a_fold"/>
</dbReference>
<evidence type="ECO:0000256" key="2">
    <source>
        <dbReference type="ARBA" id="ARBA00012737"/>
    </source>
</evidence>
<dbReference type="Gene3D" id="3.60.20.10">
    <property type="entry name" value="Glutamine Phosphoribosylpyrophosphate, subunit 1, domain 1"/>
    <property type="match status" value="1"/>
</dbReference>
<dbReference type="InterPro" id="IPR029055">
    <property type="entry name" value="Ntn_hydrolases_N"/>
</dbReference>
<dbReference type="EC" id="6.3.5.4" evidence="2"/>